<comment type="caution">
    <text evidence="1">The sequence shown here is derived from an EMBL/GenBank/DDBJ whole genome shotgun (WGS) entry which is preliminary data.</text>
</comment>
<dbReference type="PROSITE" id="PS51257">
    <property type="entry name" value="PROKAR_LIPOPROTEIN"/>
    <property type="match status" value="1"/>
</dbReference>
<keyword evidence="2" id="KW-1185">Reference proteome</keyword>
<organism evidence="1 2">
    <name type="scientific">Bacterioplanoides pacificum</name>
    <dbReference type="NCBI Taxonomy" id="1171596"/>
    <lineage>
        <taxon>Bacteria</taxon>
        <taxon>Pseudomonadati</taxon>
        <taxon>Pseudomonadota</taxon>
        <taxon>Gammaproteobacteria</taxon>
        <taxon>Oceanospirillales</taxon>
        <taxon>Oceanospirillaceae</taxon>
        <taxon>Bacterioplanoides</taxon>
    </lineage>
</organism>
<evidence type="ECO:0008006" key="3">
    <source>
        <dbReference type="Google" id="ProtNLM"/>
    </source>
</evidence>
<dbReference type="Proteomes" id="UP001595722">
    <property type="component" value="Unassembled WGS sequence"/>
</dbReference>
<evidence type="ECO:0000313" key="2">
    <source>
        <dbReference type="Proteomes" id="UP001595722"/>
    </source>
</evidence>
<dbReference type="SUPFAM" id="SSF51004">
    <property type="entry name" value="C-terminal (heme d1) domain of cytochrome cd1-nitrite reductase"/>
    <property type="match status" value="1"/>
</dbReference>
<proteinExistence type="predicted"/>
<protein>
    <recommendedName>
        <fullName evidence="3">5-methyltetrahydrofolate--homocysteine methyltransferase</fullName>
    </recommendedName>
</protein>
<dbReference type="RefSeq" id="WP_376868294.1">
    <property type="nucleotide sequence ID" value="NZ_JBHRYB010000016.1"/>
</dbReference>
<name>A0ABV7VYC5_9GAMM</name>
<sequence>MEKKFYSLSAVLVSLALTGCGSDSSSNDNSECHDPSCFAHTDSGRLMVSSADSAALSVLNLENNEVLDTFALTHKASSLYASPGYRYGIAMYRDDDGLVEVIDGGQYQEDHGDHLHPYEKDPSKLNVSIAGANPTHYEIHAGRGAIFFDGAEGVVSKVVEFGDAQLAAGTANSFELASAHHGTAEPLGEHILVSNKGDSASSLPEKVDLFHFHDGDGFELDQTFDETCPGLHGSFTTEEGSVFGCTDGVLVIKEGDNHAFMATKIANIAAIGDSRIGSFSGYAESHLVAGWADDNLFAIDLENMSMELVDWNGAAEDVTKNNAHMSANGEYMLVLDSTGTLHILSGVAEHEHDAGDAHDAEQEAHGFVYQTSIKVLNVMPEPVQGHAGLRQPRVSMVSSPAMDFAYVVDSVTQQVVVVHLEDAEVENRIKLSFTPAQVAWVGIASSDHDHDHEDDEAHNHD</sequence>
<dbReference type="EMBL" id="JBHRYB010000016">
    <property type="protein sequence ID" value="MFC3681717.1"/>
    <property type="molecule type" value="Genomic_DNA"/>
</dbReference>
<reference evidence="2" key="1">
    <citation type="journal article" date="2019" name="Int. J. Syst. Evol. Microbiol.">
        <title>The Global Catalogue of Microorganisms (GCM) 10K type strain sequencing project: providing services to taxonomists for standard genome sequencing and annotation.</title>
        <authorList>
            <consortium name="The Broad Institute Genomics Platform"/>
            <consortium name="The Broad Institute Genome Sequencing Center for Infectious Disease"/>
            <person name="Wu L."/>
            <person name="Ma J."/>
        </authorList>
    </citation>
    <scope>NUCLEOTIDE SEQUENCE [LARGE SCALE GENOMIC DNA]</scope>
    <source>
        <strain evidence="2">KCTC 42424</strain>
    </source>
</reference>
<dbReference type="InterPro" id="IPR011048">
    <property type="entry name" value="Haem_d1_sf"/>
</dbReference>
<evidence type="ECO:0000313" key="1">
    <source>
        <dbReference type="EMBL" id="MFC3681717.1"/>
    </source>
</evidence>
<accession>A0ABV7VYC5</accession>
<gene>
    <name evidence="1" type="ORF">ACFOMG_16545</name>
</gene>